<organism evidence="9 10">
    <name type="scientific">Caloramator proteoclasticus DSM 10124</name>
    <dbReference type="NCBI Taxonomy" id="1121262"/>
    <lineage>
        <taxon>Bacteria</taxon>
        <taxon>Bacillati</taxon>
        <taxon>Bacillota</taxon>
        <taxon>Clostridia</taxon>
        <taxon>Eubacteriales</taxon>
        <taxon>Clostridiaceae</taxon>
        <taxon>Caloramator</taxon>
    </lineage>
</organism>
<comment type="subcellular location">
    <subcellularLocation>
        <location evidence="1">Cell membrane</location>
        <topology evidence="1">Multi-pass membrane protein</topology>
    </subcellularLocation>
</comment>
<reference evidence="10" key="1">
    <citation type="submission" date="2016-11" db="EMBL/GenBank/DDBJ databases">
        <authorList>
            <person name="Varghese N."/>
            <person name="Submissions S."/>
        </authorList>
    </citation>
    <scope>NUCLEOTIDE SEQUENCE [LARGE SCALE GENOMIC DNA]</scope>
    <source>
        <strain evidence="10">DSM 10124</strain>
    </source>
</reference>
<evidence type="ECO:0000256" key="6">
    <source>
        <dbReference type="ARBA" id="ARBA00022989"/>
    </source>
</evidence>
<dbReference type="AlphaFoldDB" id="A0A1M4TEI0"/>
<evidence type="ECO:0000256" key="2">
    <source>
        <dbReference type="ARBA" id="ARBA00009212"/>
    </source>
</evidence>
<sequence>MNSLIIVSIFYILLALALSYRVFKGPSAVDRVVAADSIDLLTVVALVLFSVFSKRAIYLDIALTIAILGFIGTLLISKYLEGKL</sequence>
<gene>
    <name evidence="9" type="ORF">SAMN02746091_00365</name>
</gene>
<keyword evidence="6 8" id="KW-1133">Transmembrane helix</keyword>
<proteinExistence type="inferred from homology"/>
<keyword evidence="3" id="KW-0813">Transport</keyword>
<evidence type="ECO:0000256" key="4">
    <source>
        <dbReference type="ARBA" id="ARBA00022475"/>
    </source>
</evidence>
<keyword evidence="4" id="KW-1003">Cell membrane</keyword>
<dbReference type="Pfam" id="PF04066">
    <property type="entry name" value="MrpF_PhaF"/>
    <property type="match status" value="1"/>
</dbReference>
<dbReference type="EMBL" id="FQVG01000004">
    <property type="protein sequence ID" value="SHE42851.1"/>
    <property type="molecule type" value="Genomic_DNA"/>
</dbReference>
<evidence type="ECO:0000256" key="5">
    <source>
        <dbReference type="ARBA" id="ARBA00022692"/>
    </source>
</evidence>
<keyword evidence="7 8" id="KW-0472">Membrane</keyword>
<evidence type="ECO:0000313" key="10">
    <source>
        <dbReference type="Proteomes" id="UP000184423"/>
    </source>
</evidence>
<keyword evidence="5 8" id="KW-0812">Transmembrane</keyword>
<name>A0A1M4TEI0_9CLOT</name>
<comment type="similarity">
    <text evidence="2">Belongs to the CPA3 antiporters (TC 2.A.63) subunit F family.</text>
</comment>
<evidence type="ECO:0000256" key="3">
    <source>
        <dbReference type="ARBA" id="ARBA00022448"/>
    </source>
</evidence>
<dbReference type="GO" id="GO:0015385">
    <property type="term" value="F:sodium:proton antiporter activity"/>
    <property type="evidence" value="ECO:0007669"/>
    <property type="project" value="TreeGrafter"/>
</dbReference>
<evidence type="ECO:0000256" key="8">
    <source>
        <dbReference type="SAM" id="Phobius"/>
    </source>
</evidence>
<evidence type="ECO:0000256" key="7">
    <source>
        <dbReference type="ARBA" id="ARBA00023136"/>
    </source>
</evidence>
<dbReference type="GO" id="GO:0005886">
    <property type="term" value="C:plasma membrane"/>
    <property type="evidence" value="ECO:0007669"/>
    <property type="project" value="UniProtKB-SubCell"/>
</dbReference>
<feature type="transmembrane region" description="Helical" evidence="8">
    <location>
        <begin position="56"/>
        <end position="76"/>
    </location>
</feature>
<protein>
    <submittedName>
        <fullName evidence="9">Multicomponent Na+:H+ antiporter subunit F</fullName>
    </submittedName>
</protein>
<keyword evidence="10" id="KW-1185">Reference proteome</keyword>
<dbReference type="RefSeq" id="WP_073247741.1">
    <property type="nucleotide sequence ID" value="NZ_FQVG01000004.1"/>
</dbReference>
<feature type="transmembrane region" description="Helical" evidence="8">
    <location>
        <begin position="29"/>
        <end position="49"/>
    </location>
</feature>
<accession>A0A1M4TEI0</accession>
<dbReference type="PANTHER" id="PTHR34702:SF1">
    <property type="entry name" value="NA(+)_H(+) ANTIPORTER SUBUNIT F"/>
    <property type="match status" value="1"/>
</dbReference>
<evidence type="ECO:0000313" key="9">
    <source>
        <dbReference type="EMBL" id="SHE42851.1"/>
    </source>
</evidence>
<dbReference type="Proteomes" id="UP000184423">
    <property type="component" value="Unassembled WGS sequence"/>
</dbReference>
<dbReference type="InterPro" id="IPR007208">
    <property type="entry name" value="MrpF/PhaF-like"/>
</dbReference>
<evidence type="ECO:0000256" key="1">
    <source>
        <dbReference type="ARBA" id="ARBA00004651"/>
    </source>
</evidence>
<dbReference type="PANTHER" id="PTHR34702">
    <property type="entry name" value="NA(+)/H(+) ANTIPORTER SUBUNIT F1"/>
    <property type="match status" value="1"/>
</dbReference>